<dbReference type="PANTHER" id="PTHR30606">
    <property type="entry name" value="LIPID A BIOSYNTHESIS LAUROYL ACYLTRANSFERASE"/>
    <property type="match status" value="1"/>
</dbReference>
<evidence type="ECO:0000256" key="1">
    <source>
        <dbReference type="ARBA" id="ARBA00004533"/>
    </source>
</evidence>
<protein>
    <submittedName>
        <fullName evidence="8">Lipid A biosynthesis palmitoleoyltransferase</fullName>
        <ecNumber evidence="8">2.3.1.242</ecNumber>
    </submittedName>
</protein>
<organism evidence="8 9">
    <name type="scientific">Kordia antarctica</name>
    <dbReference type="NCBI Taxonomy" id="1218801"/>
    <lineage>
        <taxon>Bacteria</taxon>
        <taxon>Pseudomonadati</taxon>
        <taxon>Bacteroidota</taxon>
        <taxon>Flavobacteriia</taxon>
        <taxon>Flavobacteriales</taxon>
        <taxon>Flavobacteriaceae</taxon>
        <taxon>Kordia</taxon>
    </lineage>
</organism>
<gene>
    <name evidence="8" type="primary">lpxP</name>
    <name evidence="8" type="ORF">IMCC3317_02980</name>
</gene>
<evidence type="ECO:0000256" key="4">
    <source>
        <dbReference type="ARBA" id="ARBA00022679"/>
    </source>
</evidence>
<dbReference type="Pfam" id="PF03279">
    <property type="entry name" value="Lip_A_acyltrans"/>
    <property type="match status" value="1"/>
</dbReference>
<dbReference type="GO" id="GO:0009247">
    <property type="term" value="P:glycolipid biosynthetic process"/>
    <property type="evidence" value="ECO:0007669"/>
    <property type="project" value="UniProtKB-ARBA"/>
</dbReference>
<dbReference type="InterPro" id="IPR004960">
    <property type="entry name" value="LipA_acyltrans"/>
</dbReference>
<keyword evidence="4 8" id="KW-0808">Transferase</keyword>
<evidence type="ECO:0000313" key="9">
    <source>
        <dbReference type="Proteomes" id="UP000464657"/>
    </source>
</evidence>
<dbReference type="EMBL" id="CP019288">
    <property type="protein sequence ID" value="QHI34953.1"/>
    <property type="molecule type" value="Genomic_DNA"/>
</dbReference>
<dbReference type="EC" id="2.3.1.242" evidence="8"/>
<keyword evidence="2" id="KW-1003">Cell membrane</keyword>
<dbReference type="GO" id="GO:0016746">
    <property type="term" value="F:acyltransferase activity"/>
    <property type="evidence" value="ECO:0007669"/>
    <property type="project" value="UniProtKB-KW"/>
</dbReference>
<dbReference type="KEGG" id="kan:IMCC3317_02980"/>
<feature type="transmembrane region" description="Helical" evidence="7">
    <location>
        <begin position="12"/>
        <end position="39"/>
    </location>
</feature>
<keyword evidence="5 7" id="KW-0472">Membrane</keyword>
<dbReference type="Proteomes" id="UP000464657">
    <property type="component" value="Chromosome"/>
</dbReference>
<keyword evidence="9" id="KW-1185">Reference proteome</keyword>
<dbReference type="PIRSF" id="PIRSF026649">
    <property type="entry name" value="MsbB"/>
    <property type="match status" value="1"/>
</dbReference>
<dbReference type="OrthoDB" id="9801955at2"/>
<evidence type="ECO:0000256" key="6">
    <source>
        <dbReference type="ARBA" id="ARBA00023315"/>
    </source>
</evidence>
<evidence type="ECO:0000256" key="5">
    <source>
        <dbReference type="ARBA" id="ARBA00023136"/>
    </source>
</evidence>
<comment type="subcellular location">
    <subcellularLocation>
        <location evidence="1">Cell inner membrane</location>
    </subcellularLocation>
</comment>
<name>A0A7L4ZDY6_9FLAO</name>
<accession>A0A7L4ZDY6</accession>
<reference evidence="8 9" key="1">
    <citation type="journal article" date="2013" name="Int. J. Syst. Evol. Microbiol.">
        <title>Kordia antarctica sp. nov., isolated from Antarctic seawater.</title>
        <authorList>
            <person name="Baek K."/>
            <person name="Choi A."/>
            <person name="Kang I."/>
            <person name="Lee K."/>
            <person name="Cho J.C."/>
        </authorList>
    </citation>
    <scope>NUCLEOTIDE SEQUENCE [LARGE SCALE GENOMIC DNA]</scope>
    <source>
        <strain evidence="8 9">IMCC3317</strain>
    </source>
</reference>
<proteinExistence type="predicted"/>
<dbReference type="CDD" id="cd07984">
    <property type="entry name" value="LPLAT_LABLAT-like"/>
    <property type="match status" value="1"/>
</dbReference>
<dbReference type="PANTHER" id="PTHR30606:SF10">
    <property type="entry name" value="PHOSPHATIDYLINOSITOL MANNOSIDE ACYLTRANSFERASE"/>
    <property type="match status" value="1"/>
</dbReference>
<keyword evidence="7" id="KW-0812">Transmembrane</keyword>
<evidence type="ECO:0000256" key="7">
    <source>
        <dbReference type="SAM" id="Phobius"/>
    </source>
</evidence>
<evidence type="ECO:0000256" key="3">
    <source>
        <dbReference type="ARBA" id="ARBA00022519"/>
    </source>
</evidence>
<dbReference type="GO" id="GO:0005886">
    <property type="term" value="C:plasma membrane"/>
    <property type="evidence" value="ECO:0007669"/>
    <property type="project" value="UniProtKB-SubCell"/>
</dbReference>
<evidence type="ECO:0000313" key="8">
    <source>
        <dbReference type="EMBL" id="QHI34953.1"/>
    </source>
</evidence>
<evidence type="ECO:0000256" key="2">
    <source>
        <dbReference type="ARBA" id="ARBA00022475"/>
    </source>
</evidence>
<dbReference type="AlphaFoldDB" id="A0A7L4ZDY6"/>
<keyword evidence="3" id="KW-0997">Cell inner membrane</keyword>
<dbReference type="RefSeq" id="WP_160127732.1">
    <property type="nucleotide sequence ID" value="NZ_CP019288.1"/>
</dbReference>
<sequence>MQLIAFIIIYPILWLISILPFRLLYLFSDFCYLLVYYVVGYRKKVVRGNLLLVFPEKSDAERLKIEKKFYHHLCDMFLEMIKSLTISDAQLRKRFVFPNVEVINEYEKKGQSIILISGHYANWEWMNIMKEYVSLRGYGVYKKLTNKYFDKLVRDIREKRNSTLITTKNTFKTIRQNQNNNLLAIYYMVSDQSPKPLPNYYWTDFMNITVPCFNGSEVLARKVDMPFIYFKIEKVKRGHYQGTFIPLTPKGIKNYPLNEPTELFYRELEKQLYEAPEYYYWVHKRWKHRDKVPPEYQKKEK</sequence>
<keyword evidence="6 8" id="KW-0012">Acyltransferase</keyword>
<keyword evidence="7" id="KW-1133">Transmembrane helix</keyword>